<name>A0A167R7N6_PHYB8</name>
<organism evidence="2 3">
    <name type="scientific">Phycomyces blakesleeanus (strain ATCC 8743b / DSM 1359 / FGSC 10004 / NBRC 33097 / NRRL 1555)</name>
    <dbReference type="NCBI Taxonomy" id="763407"/>
    <lineage>
        <taxon>Eukaryota</taxon>
        <taxon>Fungi</taxon>
        <taxon>Fungi incertae sedis</taxon>
        <taxon>Mucoromycota</taxon>
        <taxon>Mucoromycotina</taxon>
        <taxon>Mucoromycetes</taxon>
        <taxon>Mucorales</taxon>
        <taxon>Phycomycetaceae</taxon>
        <taxon>Phycomyces</taxon>
    </lineage>
</organism>
<dbReference type="OrthoDB" id="10254377at2759"/>
<proteinExistence type="predicted"/>
<dbReference type="GeneID" id="28995351"/>
<dbReference type="InterPro" id="IPR000219">
    <property type="entry name" value="DH_dom"/>
</dbReference>
<dbReference type="GO" id="GO:0005085">
    <property type="term" value="F:guanyl-nucleotide exchange factor activity"/>
    <property type="evidence" value="ECO:0007669"/>
    <property type="project" value="InterPro"/>
</dbReference>
<dbReference type="InParanoid" id="A0A167R7N6"/>
<dbReference type="InterPro" id="IPR035899">
    <property type="entry name" value="DBL_dom_sf"/>
</dbReference>
<feature type="domain" description="DH" evidence="1">
    <location>
        <begin position="70"/>
        <end position="266"/>
    </location>
</feature>
<evidence type="ECO:0000313" key="2">
    <source>
        <dbReference type="EMBL" id="OAD81044.1"/>
    </source>
</evidence>
<sequence>MSNSPSATSSGSSESSSSFVPNFSFMTDASYQQLVDDLSIIDDLDAVYGNYIDNEAFDKQVADVARNVSFKHQSLVSFFRDESRYAKELSQFQDYYATQIQKWIDIPANRASLAKRKVPEYKEHLQMFFDGMSMMHAAHTAFISDMEARLGMWGPTQLVSDIFTSLYLRILAYKSFFDNYSQIIVMLDTLYKGPSFNKSIHACASEANQSIHPLLYYVRLPTTRSVTYSRIITQLLDYTEPSHPDYLGLVDIRHNLILLEKELHEKVNDCQSHLMVLECSRIIENCSVPVTIDRRLILRATLIKVSLENPLLVNDTRTYVLYNDSLIFCKKVKNLRKERLQCKGVLDLVGATLRPIPKSLVAQMTEARKPVLPAFFSKKLEEPQSPQIPVYGFELVVNDRNSDGPTSQNFSFAVDSLPTVNGTGVVYRRRHVVRTNTLSEQTLWIDKLVKVLQAVNSS</sequence>
<accession>A0A167R7N6</accession>
<dbReference type="SMART" id="SM00325">
    <property type="entry name" value="RhoGEF"/>
    <property type="match status" value="1"/>
</dbReference>
<dbReference type="PROSITE" id="PS50010">
    <property type="entry name" value="DH_2"/>
    <property type="match status" value="1"/>
</dbReference>
<evidence type="ECO:0000259" key="1">
    <source>
        <dbReference type="PROSITE" id="PS50010"/>
    </source>
</evidence>
<dbReference type="VEuPathDB" id="FungiDB:PHYBLDRAFT_161680"/>
<reference evidence="3" key="1">
    <citation type="submission" date="2015-06" db="EMBL/GenBank/DDBJ databases">
        <title>Expansion of signal transduction pathways in fungi by whole-genome duplication.</title>
        <authorList>
            <consortium name="DOE Joint Genome Institute"/>
            <person name="Corrochano L.M."/>
            <person name="Kuo A."/>
            <person name="Marcet-Houben M."/>
            <person name="Polaino S."/>
            <person name="Salamov A."/>
            <person name="Villalobos J.M."/>
            <person name="Alvarez M.I."/>
            <person name="Avalos J."/>
            <person name="Benito E.P."/>
            <person name="Benoit I."/>
            <person name="Burger G."/>
            <person name="Camino L.P."/>
            <person name="Canovas D."/>
            <person name="Cerda-Olmedo E."/>
            <person name="Cheng J.-F."/>
            <person name="Dominguez A."/>
            <person name="Elias M."/>
            <person name="Eslava A.P."/>
            <person name="Glaser F."/>
            <person name="Grimwood J."/>
            <person name="Gutierrez G."/>
            <person name="Heitman J."/>
            <person name="Henrissat B."/>
            <person name="Iturriaga E.A."/>
            <person name="Lang B.F."/>
            <person name="Lavin J.L."/>
            <person name="Lee S."/>
            <person name="Li W."/>
            <person name="Lindquist E."/>
            <person name="Lopez-Garcia S."/>
            <person name="Luque E.M."/>
            <person name="Marcos A.T."/>
            <person name="Martin J."/>
            <person name="McCluskey K."/>
            <person name="Medina H.R."/>
            <person name="Miralles-Duran A."/>
            <person name="Miyazaki A."/>
            <person name="Munoz-Torres E."/>
            <person name="Oguiza J.A."/>
            <person name="Ohm R."/>
            <person name="Olmedo M."/>
            <person name="Orejas M."/>
            <person name="Ortiz-Castellanos L."/>
            <person name="Pisabarro A.G."/>
            <person name="Rodriguez-Romero J."/>
            <person name="Ruiz-Herrera J."/>
            <person name="Ruiz-Vazquez R."/>
            <person name="Sanz C."/>
            <person name="Schackwitz W."/>
            <person name="Schmutz J."/>
            <person name="Shahriari M."/>
            <person name="Shelest E."/>
            <person name="Silva-Franco F."/>
            <person name="Soanes D."/>
            <person name="Syed K."/>
            <person name="Tagua V.G."/>
            <person name="Talbot N.J."/>
            <person name="Thon M."/>
            <person name="De vries R.P."/>
            <person name="Wiebenga A."/>
            <person name="Yadav J.S."/>
            <person name="Braun E.L."/>
            <person name="Baker S."/>
            <person name="Garre V."/>
            <person name="Horwitz B."/>
            <person name="Torres-Martinez S."/>
            <person name="Idnurm A."/>
            <person name="Herrera-Estrella A."/>
            <person name="Gabaldon T."/>
            <person name="Grigoriev I.V."/>
        </authorList>
    </citation>
    <scope>NUCLEOTIDE SEQUENCE [LARGE SCALE GENOMIC DNA]</scope>
    <source>
        <strain evidence="3">NRRL 1555(-)</strain>
    </source>
</reference>
<dbReference type="InterPro" id="IPR001849">
    <property type="entry name" value="PH_domain"/>
</dbReference>
<keyword evidence="3" id="KW-1185">Reference proteome</keyword>
<dbReference type="Proteomes" id="UP000077315">
    <property type="component" value="Unassembled WGS sequence"/>
</dbReference>
<dbReference type="Gene3D" id="2.30.29.30">
    <property type="entry name" value="Pleckstrin-homology domain (PH domain)/Phosphotyrosine-binding domain (PTB)"/>
    <property type="match status" value="1"/>
</dbReference>
<dbReference type="InterPro" id="IPR011993">
    <property type="entry name" value="PH-like_dom_sf"/>
</dbReference>
<gene>
    <name evidence="2" type="ORF">PHYBLDRAFT_161680</name>
</gene>
<protein>
    <recommendedName>
        <fullName evidence="1">DH domain-containing protein</fullName>
    </recommendedName>
</protein>
<dbReference type="EMBL" id="KV440971">
    <property type="protein sequence ID" value="OAD81044.1"/>
    <property type="molecule type" value="Genomic_DNA"/>
</dbReference>
<dbReference type="Gene3D" id="1.20.900.10">
    <property type="entry name" value="Dbl homology (DH) domain"/>
    <property type="match status" value="1"/>
</dbReference>
<dbReference type="STRING" id="763407.A0A167R7N6"/>
<dbReference type="AlphaFoldDB" id="A0A167R7N6"/>
<dbReference type="SUPFAM" id="SSF48065">
    <property type="entry name" value="DBL homology domain (DH-domain)"/>
    <property type="match status" value="1"/>
</dbReference>
<dbReference type="RefSeq" id="XP_018299084.1">
    <property type="nucleotide sequence ID" value="XM_018434445.1"/>
</dbReference>
<dbReference type="SUPFAM" id="SSF50729">
    <property type="entry name" value="PH domain-like"/>
    <property type="match status" value="1"/>
</dbReference>
<evidence type="ECO:0000313" key="3">
    <source>
        <dbReference type="Proteomes" id="UP000077315"/>
    </source>
</evidence>
<dbReference type="Pfam" id="PF00621">
    <property type="entry name" value="RhoGEF"/>
    <property type="match status" value="1"/>
</dbReference>
<dbReference type="SMART" id="SM00233">
    <property type="entry name" value="PH"/>
    <property type="match status" value="1"/>
</dbReference>